<evidence type="ECO:0000313" key="9">
    <source>
        <dbReference type="RefSeq" id="XP_013766682.1"/>
    </source>
</evidence>
<dbReference type="GO" id="GO:0016567">
    <property type="term" value="P:protein ubiquitination"/>
    <property type="evidence" value="ECO:0007669"/>
    <property type="project" value="TreeGrafter"/>
</dbReference>
<evidence type="ECO:0000256" key="2">
    <source>
        <dbReference type="ARBA" id="ARBA00004906"/>
    </source>
</evidence>
<evidence type="ECO:0000256" key="3">
    <source>
        <dbReference type="ARBA" id="ARBA00022786"/>
    </source>
</evidence>
<gene>
    <name evidence="8 9" type="primary">fbxo25</name>
</gene>
<dbReference type="InterPro" id="IPR040394">
    <property type="entry name" value="FBX25/32"/>
</dbReference>
<proteinExistence type="predicted"/>
<dbReference type="PANTHER" id="PTHR13123:SF8">
    <property type="entry name" value="F-BOX ONLY PROTEIN 25"/>
    <property type="match status" value="1"/>
</dbReference>
<dbReference type="SUPFAM" id="SSF81383">
    <property type="entry name" value="F-box domain"/>
    <property type="match status" value="1"/>
</dbReference>
<dbReference type="InterPro" id="IPR036047">
    <property type="entry name" value="F-box-like_dom_sf"/>
</dbReference>
<evidence type="ECO:0000256" key="5">
    <source>
        <dbReference type="ARBA" id="ARBA00037710"/>
    </source>
</evidence>
<dbReference type="RefSeq" id="XP_013766682.1">
    <property type="nucleotide sequence ID" value="XM_013911228.1"/>
</dbReference>
<dbReference type="CTD" id="26260"/>
<dbReference type="PANTHER" id="PTHR13123">
    <property type="entry name" value="LD30288P"/>
    <property type="match status" value="1"/>
</dbReference>
<evidence type="ECO:0000313" key="7">
    <source>
        <dbReference type="Proteomes" id="UP000695023"/>
    </source>
</evidence>
<dbReference type="AlphaFoldDB" id="A0A9Y6M090"/>
<keyword evidence="7" id="KW-1185">Reference proteome</keyword>
<name>A0A9Y6M090_9CICH</name>
<dbReference type="Proteomes" id="UP000695023">
    <property type="component" value="Unplaced"/>
</dbReference>
<dbReference type="GO" id="GO:0005737">
    <property type="term" value="C:cytoplasm"/>
    <property type="evidence" value="ECO:0007669"/>
    <property type="project" value="TreeGrafter"/>
</dbReference>
<dbReference type="RefSeq" id="XP_013766681.1">
    <property type="nucleotide sequence ID" value="XM_013911227.1"/>
</dbReference>
<dbReference type="GO" id="GO:0019005">
    <property type="term" value="C:SCF ubiquitin ligase complex"/>
    <property type="evidence" value="ECO:0007669"/>
    <property type="project" value="TreeGrafter"/>
</dbReference>
<dbReference type="GO" id="GO:0005634">
    <property type="term" value="C:nucleus"/>
    <property type="evidence" value="ECO:0007669"/>
    <property type="project" value="UniProtKB-SubCell"/>
</dbReference>
<comment type="function">
    <text evidence="5">Substrate-recognition component of the SCF (SKP1-CUL1-F-box protein)-type E3 ubiquitin ligase complex. May play a role in accumulation of expanded polyglutamine (polyQ) protein huntingtin (HTT).</text>
</comment>
<protein>
    <recommendedName>
        <fullName evidence="6">F-box only protein 25</fullName>
    </recommendedName>
</protein>
<evidence type="ECO:0000256" key="1">
    <source>
        <dbReference type="ARBA" id="ARBA00004123"/>
    </source>
</evidence>
<reference evidence="8 9" key="1">
    <citation type="submission" date="2025-04" db="UniProtKB">
        <authorList>
            <consortium name="RefSeq"/>
        </authorList>
    </citation>
    <scope>IDENTIFICATION</scope>
</reference>
<evidence type="ECO:0000313" key="8">
    <source>
        <dbReference type="RefSeq" id="XP_013766681.1"/>
    </source>
</evidence>
<organism evidence="7 8">
    <name type="scientific">Pundamilia nyererei</name>
    <dbReference type="NCBI Taxonomy" id="303518"/>
    <lineage>
        <taxon>Eukaryota</taxon>
        <taxon>Metazoa</taxon>
        <taxon>Chordata</taxon>
        <taxon>Craniata</taxon>
        <taxon>Vertebrata</taxon>
        <taxon>Euteleostomi</taxon>
        <taxon>Actinopterygii</taxon>
        <taxon>Neopterygii</taxon>
        <taxon>Teleostei</taxon>
        <taxon>Neoteleostei</taxon>
        <taxon>Acanthomorphata</taxon>
        <taxon>Ovalentaria</taxon>
        <taxon>Cichlomorphae</taxon>
        <taxon>Cichliformes</taxon>
        <taxon>Cichlidae</taxon>
        <taxon>African cichlids</taxon>
        <taxon>Pseudocrenilabrinae</taxon>
        <taxon>Haplochromini</taxon>
        <taxon>Pundamilia</taxon>
    </lineage>
</organism>
<comment type="subcellular location">
    <subcellularLocation>
        <location evidence="1">Nucleus</location>
    </subcellularLocation>
</comment>
<accession>A0A9Y6M090</accession>
<dbReference type="GeneID" id="102192603"/>
<evidence type="ECO:0000256" key="4">
    <source>
        <dbReference type="ARBA" id="ARBA00023242"/>
    </source>
</evidence>
<comment type="pathway">
    <text evidence="2">Protein modification; protein ubiquitination.</text>
</comment>
<sequence length="295" mass="34383">MPFLGKDWRSPGWSWTKTEDGWKRIILFGDVLEDNNGEIDLKELCNGNNENLFVGDVCELSTTKRKKDFYNNNTKSQFVFTDKWIYIQKGSTKERHGYCTLGEALNRLDFSSAIQDLRRFNYVAKLFQLIARSQLTSLSGAAQKNYFNILEKIVRKVLEDHYNPRLVKELLQDLSSTLHSLTIHGRCVLVGNVNIWLCRLETIVKWQQELNNLQIPKQMCTGMTFSDLPLHMQNKILYKFSDACDIINLGQATPTLHILSENNTLWKKLCLFHFSDRPVSITLNHLSLDLRFYYF</sequence>
<keyword evidence="4" id="KW-0539">Nucleus</keyword>
<evidence type="ECO:0000256" key="6">
    <source>
        <dbReference type="ARBA" id="ARBA00040054"/>
    </source>
</evidence>
<keyword evidence="3" id="KW-0833">Ubl conjugation pathway</keyword>